<reference evidence="3" key="1">
    <citation type="submission" date="2025-08" db="UniProtKB">
        <authorList>
            <consortium name="RefSeq"/>
        </authorList>
    </citation>
    <scope>IDENTIFICATION</scope>
    <source>
        <tissue evidence="3">Leukocyte</tissue>
    </source>
</reference>
<dbReference type="CTD" id="653140"/>
<evidence type="ECO:0000256" key="1">
    <source>
        <dbReference type="ARBA" id="ARBA00007753"/>
    </source>
</evidence>
<dbReference type="PANTHER" id="PTHR28584">
    <property type="entry name" value="FAMILY WITH SEQUENCE SIMILARITY 228 MEMBER A"/>
    <property type="match status" value="1"/>
</dbReference>
<dbReference type="KEGG" id="ccan:109703023"/>
<proteinExistence type="inferred from homology"/>
<dbReference type="PANTHER" id="PTHR28584:SF2">
    <property type="entry name" value="PROTEIN FAM228A"/>
    <property type="match status" value="1"/>
</dbReference>
<feature type="compositionally biased region" description="Polar residues" evidence="2">
    <location>
        <begin position="237"/>
        <end position="247"/>
    </location>
</feature>
<dbReference type="InterPro" id="IPR040046">
    <property type="entry name" value="FAM228"/>
</dbReference>
<name>A0A8B7WJJ0_CASCN</name>
<evidence type="ECO:0000256" key="2">
    <source>
        <dbReference type="SAM" id="MobiDB-lite"/>
    </source>
</evidence>
<dbReference type="AlphaFoldDB" id="A0A8B7WJJ0"/>
<feature type="compositionally biased region" description="Basic and acidic residues" evidence="2">
    <location>
        <begin position="249"/>
        <end position="262"/>
    </location>
</feature>
<evidence type="ECO:0000313" key="3">
    <source>
        <dbReference type="RefSeq" id="XP_020043815.1"/>
    </source>
</evidence>
<protein>
    <submittedName>
        <fullName evidence="3">Protein FAM228A</fullName>
    </submittedName>
</protein>
<sequence>MAVTKTSNCGEYFRPEKWKEWPESPTVPLMEVLAREDIDEAVQVILCREDFVGKVPAPPSSDTMVRKQQEAIEEKRTPIWGRKMILHKKTNLNRESQIAPVSFHFMQRDPENSHMVGVIQPWGQEECGQTEGWRLDRQERGTEEQEEEGCDTWQLQEREVLTEARAAAAISSLSTRSRSASGGAEALEPGPCGGVDVRPRPLWRRFKAWGRLGECANLVCAREKHLLGEEKMTDLSQMTFESSSASQKLKREEQRGDKEGLVSEKLGAGWSGLMLPCPLDSKQVGALASPPSGLPWQGGSI</sequence>
<organism evidence="3">
    <name type="scientific">Castor canadensis</name>
    <name type="common">American beaver</name>
    <dbReference type="NCBI Taxonomy" id="51338"/>
    <lineage>
        <taxon>Eukaryota</taxon>
        <taxon>Metazoa</taxon>
        <taxon>Chordata</taxon>
        <taxon>Craniata</taxon>
        <taxon>Vertebrata</taxon>
        <taxon>Euteleostomi</taxon>
        <taxon>Mammalia</taxon>
        <taxon>Eutheria</taxon>
        <taxon>Euarchontoglires</taxon>
        <taxon>Glires</taxon>
        <taxon>Rodentia</taxon>
        <taxon>Castorimorpha</taxon>
        <taxon>Castoridae</taxon>
        <taxon>Castor</taxon>
    </lineage>
</organism>
<feature type="region of interest" description="Disordered" evidence="2">
    <location>
        <begin position="237"/>
        <end position="263"/>
    </location>
</feature>
<accession>A0A8B7WJJ0</accession>
<gene>
    <name evidence="3" type="primary">Fam228a</name>
</gene>
<dbReference type="OrthoDB" id="9905773at2759"/>
<comment type="similarity">
    <text evidence="1">Belongs to the FAM228 family.</text>
</comment>
<dbReference type="RefSeq" id="XP_020043815.1">
    <property type="nucleotide sequence ID" value="XM_020188226.1"/>
</dbReference>